<evidence type="ECO:0000256" key="8">
    <source>
        <dbReference type="ARBA" id="ARBA00023283"/>
    </source>
</evidence>
<dbReference type="InterPro" id="IPR001704">
    <property type="entry name" value="Orexin"/>
</dbReference>
<dbReference type="AlphaFoldDB" id="A0A6P9BJV3"/>
<keyword evidence="7" id="KW-1015">Disulfide bond</keyword>
<dbReference type="GO" id="GO:0042594">
    <property type="term" value="P:response to starvation"/>
    <property type="evidence" value="ECO:0007669"/>
    <property type="project" value="TreeGrafter"/>
</dbReference>
<protein>
    <recommendedName>
        <fullName evidence="12">Hypocretin neuropeptide precursor</fullName>
    </recommendedName>
    <alternativeName>
        <fullName evidence="16">Hypocretin</fullName>
    </alternativeName>
    <alternativeName>
        <fullName evidence="13">Orexin precursor</fullName>
    </alternativeName>
    <alternativeName>
        <fullName evidence="15">Prepro-orexin</fullName>
    </alternativeName>
    <alternativeName>
        <fullName evidence="14">Preprohypocretin</fullName>
    </alternativeName>
</protein>
<evidence type="ECO:0000256" key="16">
    <source>
        <dbReference type="ARBA" id="ARBA00034371"/>
    </source>
</evidence>
<keyword evidence="9 21" id="KW-0527">Neuropeptide</keyword>
<comment type="function">
    <text evidence="17">Binds to orexin receptors HCRTR1/OX1R and HCRTR2/OX2R with a high affinity. Stimulates food intake. Modulates pituitary luteinizing hormone secretion in an ovarian steroid-dependent manner.</text>
</comment>
<name>A0A6P9BJV3_PANGU</name>
<dbReference type="GO" id="GO:0031771">
    <property type="term" value="F:type 1 orexin receptor binding"/>
    <property type="evidence" value="ECO:0007669"/>
    <property type="project" value="TreeGrafter"/>
</dbReference>
<evidence type="ECO:0000256" key="11">
    <source>
        <dbReference type="ARBA" id="ARBA00034103"/>
    </source>
</evidence>
<dbReference type="RefSeq" id="XP_034271557.1">
    <property type="nucleotide sequence ID" value="XM_034415666.2"/>
</dbReference>
<keyword evidence="5" id="KW-0256">Endoplasmic reticulum</keyword>
<feature type="signal peptide" evidence="19">
    <location>
        <begin position="1"/>
        <end position="28"/>
    </location>
</feature>
<dbReference type="PANTHER" id="PTHR15173:SF2">
    <property type="entry name" value="HYPOCRETIN NEUROPEPTIDE PRECURSOR"/>
    <property type="match status" value="1"/>
</dbReference>
<evidence type="ECO:0000256" key="9">
    <source>
        <dbReference type="ARBA" id="ARBA00023320"/>
    </source>
</evidence>
<evidence type="ECO:0000256" key="7">
    <source>
        <dbReference type="ARBA" id="ARBA00023157"/>
    </source>
</evidence>
<evidence type="ECO:0000313" key="20">
    <source>
        <dbReference type="Proteomes" id="UP001652622"/>
    </source>
</evidence>
<evidence type="ECO:0000256" key="14">
    <source>
        <dbReference type="ARBA" id="ARBA00034354"/>
    </source>
</evidence>
<comment type="similarity">
    <text evidence="3">Belongs to the orexin family.</text>
</comment>
<evidence type="ECO:0000256" key="6">
    <source>
        <dbReference type="ARBA" id="ARBA00023018"/>
    </source>
</evidence>
<evidence type="ECO:0000256" key="15">
    <source>
        <dbReference type="ARBA" id="ARBA00034367"/>
    </source>
</evidence>
<evidence type="ECO:0000256" key="19">
    <source>
        <dbReference type="SAM" id="SignalP"/>
    </source>
</evidence>
<proteinExistence type="inferred from homology"/>
<evidence type="ECO:0000256" key="2">
    <source>
        <dbReference type="ARBA" id="ARBA00004541"/>
    </source>
</evidence>
<evidence type="ECO:0000256" key="12">
    <source>
        <dbReference type="ARBA" id="ARBA00034336"/>
    </source>
</evidence>
<dbReference type="GO" id="GO:0031772">
    <property type="term" value="F:type 2 orexin receptor binding"/>
    <property type="evidence" value="ECO:0007669"/>
    <property type="project" value="TreeGrafter"/>
</dbReference>
<dbReference type="OMA" id="HPCPGRR"/>
<dbReference type="GO" id="GO:0048471">
    <property type="term" value="C:perinuclear region of cytoplasm"/>
    <property type="evidence" value="ECO:0007669"/>
    <property type="project" value="TreeGrafter"/>
</dbReference>
<dbReference type="KEGG" id="pgut:117664593"/>
<keyword evidence="19" id="KW-0732">Signal</keyword>
<dbReference type="PANTHER" id="PTHR15173">
    <property type="entry name" value="OREXIN"/>
    <property type="match status" value="1"/>
</dbReference>
<evidence type="ECO:0000256" key="10">
    <source>
        <dbReference type="ARBA" id="ARBA00023329"/>
    </source>
</evidence>
<dbReference type="GO" id="GO:0031410">
    <property type="term" value="C:cytoplasmic vesicle"/>
    <property type="evidence" value="ECO:0007669"/>
    <property type="project" value="UniProtKB-SubCell"/>
</dbReference>
<evidence type="ECO:0000256" key="17">
    <source>
        <dbReference type="ARBA" id="ARBA00045659"/>
    </source>
</evidence>
<dbReference type="GO" id="GO:0005791">
    <property type="term" value="C:rough endoplasmic reticulum"/>
    <property type="evidence" value="ECO:0007669"/>
    <property type="project" value="UniProtKB-SubCell"/>
</dbReference>
<keyword evidence="4" id="KW-0027">Amidation</keyword>
<comment type="function">
    <text evidence="18">Binds to orexin receptor HCRTR2/OX2R only. Stimulates food intake. Modulates pituitary luteinizing hormone secretion in an ovarian steroid-dependent manner.</text>
</comment>
<dbReference type="Pfam" id="PF02072">
    <property type="entry name" value="Orexin"/>
    <property type="match status" value="1"/>
</dbReference>
<reference evidence="21" key="1">
    <citation type="submission" date="2025-08" db="UniProtKB">
        <authorList>
            <consortium name="RefSeq"/>
        </authorList>
    </citation>
    <scope>IDENTIFICATION</scope>
    <source>
        <tissue evidence="21">Blood</tissue>
    </source>
</reference>
<dbReference type="CTD" id="3060"/>
<dbReference type="GO" id="GO:0045202">
    <property type="term" value="C:synapse"/>
    <property type="evidence" value="ECO:0007669"/>
    <property type="project" value="UniProtKB-SubCell"/>
</dbReference>
<sequence>MNHNIKVQRAASVLLLLLLCSFAGAKRAMPDCCRQKSCSCRIFDLLHGIGNHAAGILTIGKRSSAMTTKGFQNRLYRLLHGSENQAAGILTMGKRATGLPLPLNKNAPSISQMMPIPYAAEPDPVMGCLTPQKTNAVNPIY</sequence>
<feature type="chain" id="PRO_5028056540" description="Hypocretin neuropeptide precursor" evidence="19">
    <location>
        <begin position="29"/>
        <end position="141"/>
    </location>
</feature>
<dbReference type="PRINTS" id="PR01091">
    <property type="entry name" value="OREXINPP"/>
</dbReference>
<keyword evidence="6" id="KW-0770">Synapse</keyword>
<evidence type="ECO:0000256" key="4">
    <source>
        <dbReference type="ARBA" id="ARBA00022815"/>
    </source>
</evidence>
<dbReference type="Proteomes" id="UP001652622">
    <property type="component" value="Unplaced"/>
</dbReference>
<dbReference type="GO" id="GO:0030431">
    <property type="term" value="P:sleep"/>
    <property type="evidence" value="ECO:0007669"/>
    <property type="project" value="TreeGrafter"/>
</dbReference>
<dbReference type="GO" id="GO:0001659">
    <property type="term" value="P:temperature homeostasis"/>
    <property type="evidence" value="ECO:0007669"/>
    <property type="project" value="TreeGrafter"/>
</dbReference>
<evidence type="ECO:0000313" key="21">
    <source>
        <dbReference type="RefSeq" id="XP_034271557.1"/>
    </source>
</evidence>
<keyword evidence="8" id="KW-0873">Pyrrolidone carboxylic acid</keyword>
<organism evidence="20 21">
    <name type="scientific">Pantherophis guttatus</name>
    <name type="common">Corn snake</name>
    <name type="synonym">Elaphe guttata</name>
    <dbReference type="NCBI Taxonomy" id="94885"/>
    <lineage>
        <taxon>Eukaryota</taxon>
        <taxon>Metazoa</taxon>
        <taxon>Chordata</taxon>
        <taxon>Craniata</taxon>
        <taxon>Vertebrata</taxon>
        <taxon>Euteleostomi</taxon>
        <taxon>Lepidosauria</taxon>
        <taxon>Squamata</taxon>
        <taxon>Bifurcata</taxon>
        <taxon>Unidentata</taxon>
        <taxon>Episquamata</taxon>
        <taxon>Toxicofera</taxon>
        <taxon>Serpentes</taxon>
        <taxon>Colubroidea</taxon>
        <taxon>Colubridae</taxon>
        <taxon>Colubrinae</taxon>
        <taxon>Pantherophis</taxon>
    </lineage>
</organism>
<accession>A0A6P9BJV3</accession>
<dbReference type="GeneID" id="117664593"/>
<dbReference type="GO" id="GO:0046928">
    <property type="term" value="P:regulation of neurotransmitter secretion"/>
    <property type="evidence" value="ECO:0007669"/>
    <property type="project" value="TreeGrafter"/>
</dbReference>
<evidence type="ECO:0000256" key="5">
    <source>
        <dbReference type="ARBA" id="ARBA00022824"/>
    </source>
</evidence>
<evidence type="ECO:0000256" key="3">
    <source>
        <dbReference type="ARBA" id="ARBA00009198"/>
    </source>
</evidence>
<dbReference type="GO" id="GO:0007218">
    <property type="term" value="P:neuropeptide signaling pathway"/>
    <property type="evidence" value="ECO:0007669"/>
    <property type="project" value="UniProtKB-KW"/>
</dbReference>
<dbReference type="GO" id="GO:0051971">
    <property type="term" value="P:positive regulation of transmission of nerve impulse"/>
    <property type="evidence" value="ECO:0007669"/>
    <property type="project" value="TreeGrafter"/>
</dbReference>
<dbReference type="GO" id="GO:0042755">
    <property type="term" value="P:eating behavior"/>
    <property type="evidence" value="ECO:0007669"/>
    <property type="project" value="TreeGrafter"/>
</dbReference>
<evidence type="ECO:0000256" key="1">
    <source>
        <dbReference type="ARBA" id="ARBA00004427"/>
    </source>
</evidence>
<evidence type="ECO:0000256" key="18">
    <source>
        <dbReference type="ARBA" id="ARBA00046224"/>
    </source>
</evidence>
<dbReference type="OrthoDB" id="9379045at2759"/>
<comment type="subcellular location">
    <subcellularLocation>
        <location evidence="2">Cytoplasmic vesicle</location>
    </subcellularLocation>
    <subcellularLocation>
        <location evidence="1">Rough endoplasmic reticulum</location>
    </subcellularLocation>
    <subcellularLocation>
        <location evidence="11">Synapse</location>
    </subcellularLocation>
</comment>
<keyword evidence="20" id="KW-1185">Reference proteome</keyword>
<evidence type="ECO:0000256" key="13">
    <source>
        <dbReference type="ARBA" id="ARBA00034351"/>
    </source>
</evidence>
<keyword evidence="10" id="KW-0968">Cytoplasmic vesicle</keyword>
<dbReference type="InParanoid" id="A0A6P9BJV3"/>
<gene>
    <name evidence="21" type="primary">HCRT</name>
</gene>
<dbReference type="GO" id="GO:0005184">
    <property type="term" value="F:neuropeptide hormone activity"/>
    <property type="evidence" value="ECO:0007669"/>
    <property type="project" value="TreeGrafter"/>
</dbReference>